<dbReference type="AlphaFoldDB" id="A0A6G9GZL8"/>
<gene>
    <name evidence="2" type="ORF">HA039_15305</name>
</gene>
<reference evidence="2 3" key="1">
    <citation type="submission" date="2020-03" db="EMBL/GenBank/DDBJ databases">
        <title>A novel species.</title>
        <authorList>
            <person name="Gao J."/>
        </authorList>
    </citation>
    <scope>NUCLEOTIDE SEQUENCE [LARGE SCALE GENOMIC DNA]</scope>
    <source>
        <strain evidence="2 3">QMT-12</strain>
    </source>
</reference>
<proteinExistence type="predicted"/>
<feature type="region of interest" description="Disordered" evidence="1">
    <location>
        <begin position="134"/>
        <end position="179"/>
    </location>
</feature>
<evidence type="ECO:0000256" key="1">
    <source>
        <dbReference type="SAM" id="MobiDB-lite"/>
    </source>
</evidence>
<evidence type="ECO:0000313" key="3">
    <source>
        <dbReference type="Proteomes" id="UP000501179"/>
    </source>
</evidence>
<organism evidence="2 3">
    <name type="scientific">Streptomyces liangshanensis</name>
    <dbReference type="NCBI Taxonomy" id="2717324"/>
    <lineage>
        <taxon>Bacteria</taxon>
        <taxon>Bacillati</taxon>
        <taxon>Actinomycetota</taxon>
        <taxon>Actinomycetes</taxon>
        <taxon>Kitasatosporales</taxon>
        <taxon>Streptomycetaceae</taxon>
        <taxon>Streptomyces</taxon>
    </lineage>
</organism>
<dbReference type="Proteomes" id="UP000501179">
    <property type="component" value="Chromosome"/>
</dbReference>
<sequence length="239" mass="24783">MPVGVSTRVPGPVRVTPSAGFVRTAGGAVMSVCGAVTVCGEPVRGTFTGSSRGVGRKLPAPSPSGLVPLMFDGPRQSGPNSPPSPAPMPRLIASAFQSTLMSLLPVAQVARAWANTSVPSWIAAPRTALMAKFPTKDSSPRAPTTRLTTDTMKEIASPTTPNSEESRAPRPGSAKLRIRPKIDARPEIISASLMSSIVVSSWFAYDWSDSLTRQAVIADSRTWSATPPLGAPAPPGASA</sequence>
<feature type="compositionally biased region" description="Polar residues" evidence="1">
    <location>
        <begin position="141"/>
        <end position="150"/>
    </location>
</feature>
<evidence type="ECO:0000313" key="2">
    <source>
        <dbReference type="EMBL" id="QIQ03516.1"/>
    </source>
</evidence>
<name>A0A6G9GZL8_9ACTN</name>
<keyword evidence="3" id="KW-1185">Reference proteome</keyword>
<protein>
    <submittedName>
        <fullName evidence="2">Uncharacterized protein</fullName>
    </submittedName>
</protein>
<dbReference type="RefSeq" id="WP_167029520.1">
    <property type="nucleotide sequence ID" value="NZ_CP050177.1"/>
</dbReference>
<dbReference type="KEGG" id="slia:HA039_15305"/>
<dbReference type="EMBL" id="CP050177">
    <property type="protein sequence ID" value="QIQ03516.1"/>
    <property type="molecule type" value="Genomic_DNA"/>
</dbReference>
<accession>A0A6G9GZL8</accession>